<keyword evidence="1 3" id="KW-0689">Ribosomal protein</keyword>
<dbReference type="InterPro" id="IPR008991">
    <property type="entry name" value="Translation_prot_SH3-like_sf"/>
</dbReference>
<dbReference type="Gene3D" id="2.30.30.30">
    <property type="match status" value="1"/>
</dbReference>
<dbReference type="PANTHER" id="PTHR11127">
    <property type="entry name" value="60S RIBOSOMAL PROTEIN L14"/>
    <property type="match status" value="1"/>
</dbReference>
<dbReference type="InterPro" id="IPR014722">
    <property type="entry name" value="Rib_uL2_dom2"/>
</dbReference>
<dbReference type="GO" id="GO:0042273">
    <property type="term" value="P:ribosomal large subunit biogenesis"/>
    <property type="evidence" value="ECO:0007669"/>
    <property type="project" value="TreeGrafter"/>
</dbReference>
<dbReference type="AlphaFoldDB" id="A0A7C2FP69"/>
<dbReference type="GO" id="GO:0003735">
    <property type="term" value="F:structural constituent of ribosome"/>
    <property type="evidence" value="ECO:0007669"/>
    <property type="project" value="InterPro"/>
</dbReference>
<dbReference type="HAMAP" id="MF_00721">
    <property type="entry name" value="Ribosomal_eL14"/>
    <property type="match status" value="1"/>
</dbReference>
<dbReference type="PANTHER" id="PTHR11127:SF2">
    <property type="entry name" value="LARGE RIBOSOMAL SUBUNIT PROTEIN EL14"/>
    <property type="match status" value="1"/>
</dbReference>
<proteinExistence type="inferred from homology"/>
<evidence type="ECO:0000256" key="3">
    <source>
        <dbReference type="HAMAP-Rule" id="MF_00721"/>
    </source>
</evidence>
<comment type="similarity">
    <text evidence="3">Belongs to the eukaryotic ribosomal protein eL14 family.</text>
</comment>
<name>A0A7C2FP69_9CREN</name>
<protein>
    <recommendedName>
        <fullName evidence="3">Large ribosomal subunit protein eL14</fullName>
    </recommendedName>
</protein>
<reference evidence="4" key="1">
    <citation type="journal article" date="2020" name="mSystems">
        <title>Genome- and Community-Level Interaction Insights into Carbon Utilization and Element Cycling Functions of Hydrothermarchaeota in Hydrothermal Sediment.</title>
        <authorList>
            <person name="Zhou Z."/>
            <person name="Liu Y."/>
            <person name="Xu W."/>
            <person name="Pan J."/>
            <person name="Luo Z.H."/>
            <person name="Li M."/>
        </authorList>
    </citation>
    <scope>NUCLEOTIDE SEQUENCE [LARGE SCALE GENOMIC DNA]</scope>
    <source>
        <strain evidence="4">SpSt-23</strain>
    </source>
</reference>
<dbReference type="FunFam" id="2.30.30.30:FF:000045">
    <property type="entry name" value="50S ribosomal protein L14e"/>
    <property type="match status" value="1"/>
</dbReference>
<evidence type="ECO:0000256" key="1">
    <source>
        <dbReference type="ARBA" id="ARBA00022980"/>
    </source>
</evidence>
<dbReference type="EMBL" id="DSJT01000022">
    <property type="protein sequence ID" value="HEF87379.1"/>
    <property type="molecule type" value="Genomic_DNA"/>
</dbReference>
<dbReference type="CDD" id="cd06088">
    <property type="entry name" value="KOW_RPL14"/>
    <property type="match status" value="1"/>
</dbReference>
<keyword evidence="2 3" id="KW-0687">Ribonucleoprotein</keyword>
<organism evidence="4">
    <name type="scientific">Thermosphaera aggregans</name>
    <dbReference type="NCBI Taxonomy" id="54254"/>
    <lineage>
        <taxon>Archaea</taxon>
        <taxon>Thermoproteota</taxon>
        <taxon>Thermoprotei</taxon>
        <taxon>Desulfurococcales</taxon>
        <taxon>Desulfurococcaceae</taxon>
        <taxon>Thermosphaera</taxon>
    </lineage>
</organism>
<dbReference type="InterPro" id="IPR023651">
    <property type="entry name" value="Ribosomal_eL14_arc"/>
</dbReference>
<dbReference type="InterPro" id="IPR041985">
    <property type="entry name" value="Ribosomal_eL14_KOW"/>
</dbReference>
<dbReference type="SUPFAM" id="SSF50104">
    <property type="entry name" value="Translation proteins SH3-like domain"/>
    <property type="match status" value="1"/>
</dbReference>
<dbReference type="InterPro" id="IPR039660">
    <property type="entry name" value="Ribosomal_eL14"/>
</dbReference>
<comment type="caution">
    <text evidence="4">The sequence shown here is derived from an EMBL/GenBank/DDBJ whole genome shotgun (WGS) entry which is preliminary data.</text>
</comment>
<dbReference type="GO" id="GO:0003723">
    <property type="term" value="F:RNA binding"/>
    <property type="evidence" value="ECO:0007669"/>
    <property type="project" value="InterPro"/>
</dbReference>
<evidence type="ECO:0000256" key="2">
    <source>
        <dbReference type="ARBA" id="ARBA00023274"/>
    </source>
</evidence>
<gene>
    <name evidence="3" type="primary">rpl14e</name>
    <name evidence="4" type="ORF">ENP55_03660</name>
</gene>
<dbReference type="GO" id="GO:0022625">
    <property type="term" value="C:cytosolic large ribosomal subunit"/>
    <property type="evidence" value="ECO:0007669"/>
    <property type="project" value="TreeGrafter"/>
</dbReference>
<dbReference type="NCBIfam" id="NF003320">
    <property type="entry name" value="PRK04333.1"/>
    <property type="match status" value="1"/>
</dbReference>
<sequence length="96" mass="10364">MPAIEIGRICVKVAGREAGRKCVVVDIVDENFVIVTGPKSLTGVRRRKTNIKHIEPTDKIVNIPKGASDEDVLKAIGASGLTDFMTQIVKPKLSPI</sequence>
<dbReference type="GO" id="GO:0006412">
    <property type="term" value="P:translation"/>
    <property type="evidence" value="ECO:0007669"/>
    <property type="project" value="UniProtKB-UniRule"/>
</dbReference>
<evidence type="ECO:0000313" key="4">
    <source>
        <dbReference type="EMBL" id="HEF87379.1"/>
    </source>
</evidence>
<accession>A0A7C2FP69</accession>